<dbReference type="SMART" id="SM00855">
    <property type="entry name" value="PGAM"/>
    <property type="match status" value="1"/>
</dbReference>
<dbReference type="SUPFAM" id="SSF53254">
    <property type="entry name" value="Phosphoglycerate mutase-like"/>
    <property type="match status" value="1"/>
</dbReference>
<comment type="caution">
    <text evidence="1">The sequence shown here is derived from an EMBL/GenBank/DDBJ whole genome shotgun (WGS) entry which is preliminary data.</text>
</comment>
<proteinExistence type="predicted"/>
<reference evidence="1 2" key="1">
    <citation type="journal article" date="2018" name="Mol. Biol. Evol.">
        <title>Analysis of the draft genome of the red seaweed Gracilariopsis chorda provides insights into genome size evolution in Rhodophyta.</title>
        <authorList>
            <person name="Lee J."/>
            <person name="Yang E.C."/>
            <person name="Graf L."/>
            <person name="Yang J.H."/>
            <person name="Qiu H."/>
            <person name="Zel Zion U."/>
            <person name="Chan C.X."/>
            <person name="Stephens T.G."/>
            <person name="Weber A.P.M."/>
            <person name="Boo G.H."/>
            <person name="Boo S.M."/>
            <person name="Kim K.M."/>
            <person name="Shin Y."/>
            <person name="Jung M."/>
            <person name="Lee S.J."/>
            <person name="Yim H.S."/>
            <person name="Lee J.H."/>
            <person name="Bhattacharya D."/>
            <person name="Yoon H.S."/>
        </authorList>
    </citation>
    <scope>NUCLEOTIDE SEQUENCE [LARGE SCALE GENOMIC DNA]</scope>
    <source>
        <strain evidence="1 2">SKKU-2015</strain>
        <tissue evidence="1">Whole body</tissue>
    </source>
</reference>
<gene>
    <name evidence="1" type="ORF">BWQ96_04208</name>
</gene>
<organism evidence="1 2">
    <name type="scientific">Gracilariopsis chorda</name>
    <dbReference type="NCBI Taxonomy" id="448386"/>
    <lineage>
        <taxon>Eukaryota</taxon>
        <taxon>Rhodophyta</taxon>
        <taxon>Florideophyceae</taxon>
        <taxon>Rhodymeniophycidae</taxon>
        <taxon>Gracilariales</taxon>
        <taxon>Gracilariaceae</taxon>
        <taxon>Gracilariopsis</taxon>
    </lineage>
</organism>
<name>A0A2V3IVC3_9FLOR</name>
<dbReference type="OrthoDB" id="414418at2759"/>
<dbReference type="PANTHER" id="PTHR16469:SF27">
    <property type="entry name" value="UBIQUITIN-ASSOCIATED AND SH3 DOMAIN-CONTAINING BA-RELATED"/>
    <property type="match status" value="1"/>
</dbReference>
<dbReference type="CDD" id="cd07067">
    <property type="entry name" value="HP_PGM_like"/>
    <property type="match status" value="1"/>
</dbReference>
<dbReference type="AlphaFoldDB" id="A0A2V3IVC3"/>
<dbReference type="PANTHER" id="PTHR16469">
    <property type="entry name" value="UBIQUITIN-ASSOCIATED AND SH3 DOMAIN-CONTAINING BA-RELATED"/>
    <property type="match status" value="1"/>
</dbReference>
<dbReference type="InterPro" id="IPR029033">
    <property type="entry name" value="His_PPase_superfam"/>
</dbReference>
<evidence type="ECO:0000313" key="2">
    <source>
        <dbReference type="Proteomes" id="UP000247409"/>
    </source>
</evidence>
<dbReference type="InterPro" id="IPR013078">
    <property type="entry name" value="His_Pase_superF_clade-1"/>
</dbReference>
<keyword evidence="2" id="KW-1185">Reference proteome</keyword>
<sequence length="223" mass="25030">MKMTSSVVYIARHGERIDHVDKSWKQQADSPHDPFLTEVGLRQANSLGQHLSDKRLSHIFCSPFLRTVQTANEVSKVTGLPIKIEPGLSEWLHREWFSRSPKLLPIDTLKAKFPSIDTTHTPVVFPDYPETRDRVIARSAQTATLLASKYTGNILLVAHGMTCEFTARGLTRSGPVPYIAYCSLQTCVLADDGQTYHVHGPNEPDVSFIPEEIRPYVKTGVYQ</sequence>
<dbReference type="EMBL" id="NBIV01000046">
    <property type="protein sequence ID" value="PXF46033.1"/>
    <property type="molecule type" value="Genomic_DNA"/>
</dbReference>
<dbReference type="Gene3D" id="3.40.50.1240">
    <property type="entry name" value="Phosphoglycerate mutase-like"/>
    <property type="match status" value="1"/>
</dbReference>
<dbReference type="STRING" id="448386.A0A2V3IVC3"/>
<accession>A0A2V3IVC3</accession>
<evidence type="ECO:0000313" key="1">
    <source>
        <dbReference type="EMBL" id="PXF46033.1"/>
    </source>
</evidence>
<dbReference type="Pfam" id="PF00300">
    <property type="entry name" value="His_Phos_1"/>
    <property type="match status" value="1"/>
</dbReference>
<protein>
    <submittedName>
        <fullName evidence="1">Protein UBASH3A-like</fullName>
    </submittedName>
</protein>
<dbReference type="Proteomes" id="UP000247409">
    <property type="component" value="Unassembled WGS sequence"/>
</dbReference>
<dbReference type="InterPro" id="IPR051710">
    <property type="entry name" value="Phosphatase_SH3-domain"/>
</dbReference>